<evidence type="ECO:0008006" key="4">
    <source>
        <dbReference type="Google" id="ProtNLM"/>
    </source>
</evidence>
<gene>
    <name evidence="2" type="ORF">RCA23_c19310</name>
</gene>
<keyword evidence="3" id="KW-1185">Reference proteome</keyword>
<dbReference type="EMBL" id="CP003984">
    <property type="protein sequence ID" value="AII87462.1"/>
    <property type="molecule type" value="Genomic_DNA"/>
</dbReference>
<feature type="region of interest" description="Disordered" evidence="1">
    <location>
        <begin position="49"/>
        <end position="70"/>
    </location>
</feature>
<dbReference type="AlphaFoldDB" id="A0AAN0VIX3"/>
<reference evidence="2 3" key="1">
    <citation type="journal article" date="2014" name="ISME J.">
        <title>Adaptation of an abundant Roseobacter RCA organism to pelagic systems revealed by genomic and transcriptomic analyses.</title>
        <authorList>
            <person name="Voget S."/>
            <person name="Wemheuer B."/>
            <person name="Brinkhoff T."/>
            <person name="Vollmers J."/>
            <person name="Dietrich S."/>
            <person name="Giebel H.A."/>
            <person name="Beardsley C."/>
            <person name="Sardemann C."/>
            <person name="Bakenhus I."/>
            <person name="Billerbeck S."/>
            <person name="Daniel R."/>
            <person name="Simon M."/>
        </authorList>
    </citation>
    <scope>NUCLEOTIDE SEQUENCE [LARGE SCALE GENOMIC DNA]</scope>
    <source>
        <strain evidence="2 3">RCA23</strain>
    </source>
</reference>
<evidence type="ECO:0000313" key="3">
    <source>
        <dbReference type="Proteomes" id="UP000028680"/>
    </source>
</evidence>
<dbReference type="RefSeq" id="WP_044050169.1">
    <property type="nucleotide sequence ID" value="NZ_CP003984.1"/>
</dbReference>
<evidence type="ECO:0000256" key="1">
    <source>
        <dbReference type="SAM" id="MobiDB-lite"/>
    </source>
</evidence>
<dbReference type="InterPro" id="IPR009562">
    <property type="entry name" value="DUF1178"/>
</dbReference>
<accession>A0AAN0VIX3</accession>
<dbReference type="Pfam" id="PF06676">
    <property type="entry name" value="DUF1178"/>
    <property type="match status" value="1"/>
</dbReference>
<sequence length="140" mass="15431">MIRFSLKCSQNHSFDSWFQSSDAYEKLAKAGMLTCAECGDRAVEKSLMAPKISTQSPAEDQALSPPMTEAERNLAKIKQEIEANSDYVGMNFAHEARAMHIGESPARSIYGEAKAEEAKALIEEGIPVAPLPFMPKRHTN</sequence>
<dbReference type="KEGG" id="ptp:RCA23_c19310"/>
<dbReference type="Proteomes" id="UP000028680">
    <property type="component" value="Chromosome"/>
</dbReference>
<proteinExistence type="predicted"/>
<protein>
    <recommendedName>
        <fullName evidence="4">DUF1178 domain-containing protein</fullName>
    </recommendedName>
</protein>
<name>A0AAN0VIX3_9RHOB</name>
<organism evidence="2 3">
    <name type="scientific">Planktomarina temperata RCA23</name>
    <dbReference type="NCBI Taxonomy" id="666509"/>
    <lineage>
        <taxon>Bacteria</taxon>
        <taxon>Pseudomonadati</taxon>
        <taxon>Pseudomonadota</taxon>
        <taxon>Alphaproteobacteria</taxon>
        <taxon>Rhodobacterales</taxon>
        <taxon>Paracoccaceae</taxon>
        <taxon>Planktomarina</taxon>
    </lineage>
</organism>
<evidence type="ECO:0000313" key="2">
    <source>
        <dbReference type="EMBL" id="AII87462.1"/>
    </source>
</evidence>
<dbReference type="PIRSF" id="PIRSF032131">
    <property type="entry name" value="UCP032131"/>
    <property type="match status" value="1"/>
</dbReference>